<dbReference type="SUPFAM" id="SSF48097">
    <property type="entry name" value="Regulator of G-protein signaling, RGS"/>
    <property type="match status" value="1"/>
</dbReference>
<dbReference type="Gene3D" id="1.20.900.10">
    <property type="entry name" value="Dbl homology (DH) domain"/>
    <property type="match status" value="1"/>
</dbReference>
<gene>
    <name evidence="12" type="ORF">CVLEPA_LOCUS8030</name>
</gene>
<dbReference type="InterPro" id="IPR041020">
    <property type="entry name" value="PH_16"/>
</dbReference>
<dbReference type="PROSITE" id="PS50010">
    <property type="entry name" value="DH_2"/>
    <property type="match status" value="1"/>
</dbReference>
<protein>
    <submittedName>
        <fullName evidence="12">Uncharacterized protein</fullName>
    </submittedName>
</protein>
<feature type="region of interest" description="Disordered" evidence="8">
    <location>
        <begin position="1"/>
        <end position="92"/>
    </location>
</feature>
<dbReference type="InterPro" id="IPR001849">
    <property type="entry name" value="PH_domain"/>
</dbReference>
<dbReference type="SMART" id="SM00315">
    <property type="entry name" value="RGS"/>
    <property type="match status" value="1"/>
</dbReference>
<evidence type="ECO:0000259" key="10">
    <source>
        <dbReference type="PROSITE" id="PS50010"/>
    </source>
</evidence>
<feature type="compositionally biased region" description="Basic residues" evidence="8">
    <location>
        <begin position="761"/>
        <end position="771"/>
    </location>
</feature>
<dbReference type="Pfam" id="PF09128">
    <property type="entry name" value="RGS-like"/>
    <property type="match status" value="1"/>
</dbReference>
<feature type="region of interest" description="Disordered" evidence="8">
    <location>
        <begin position="569"/>
        <end position="665"/>
    </location>
</feature>
<reference evidence="12 13" key="1">
    <citation type="submission" date="2024-02" db="EMBL/GenBank/DDBJ databases">
        <authorList>
            <person name="Daric V."/>
            <person name="Darras S."/>
        </authorList>
    </citation>
    <scope>NUCLEOTIDE SEQUENCE [LARGE SCALE GENOMIC DNA]</scope>
</reference>
<dbReference type="PANTHER" id="PTHR45872:SF2">
    <property type="entry name" value="RHO GUANINE NUCLEOTIDE EXCHANGE FACTOR 2, ISOFORM D"/>
    <property type="match status" value="1"/>
</dbReference>
<evidence type="ECO:0000256" key="2">
    <source>
        <dbReference type="ARBA" id="ARBA00004496"/>
    </source>
</evidence>
<name>A0ABP0FGP6_CLALP</name>
<feature type="compositionally biased region" description="Low complexity" evidence="8">
    <location>
        <begin position="223"/>
        <end position="255"/>
    </location>
</feature>
<feature type="region of interest" description="Disordered" evidence="8">
    <location>
        <begin position="1390"/>
        <end position="1466"/>
    </location>
</feature>
<evidence type="ECO:0000256" key="7">
    <source>
        <dbReference type="ARBA" id="ARBA00023136"/>
    </source>
</evidence>
<dbReference type="PROSITE" id="PS50003">
    <property type="entry name" value="PH_DOMAIN"/>
    <property type="match status" value="1"/>
</dbReference>
<evidence type="ECO:0000256" key="6">
    <source>
        <dbReference type="ARBA" id="ARBA00023054"/>
    </source>
</evidence>
<feature type="region of interest" description="Disordered" evidence="8">
    <location>
        <begin position="742"/>
        <end position="793"/>
    </location>
</feature>
<evidence type="ECO:0000313" key="13">
    <source>
        <dbReference type="Proteomes" id="UP001642483"/>
    </source>
</evidence>
<evidence type="ECO:0000256" key="8">
    <source>
        <dbReference type="SAM" id="MobiDB-lite"/>
    </source>
</evidence>
<organism evidence="12 13">
    <name type="scientific">Clavelina lepadiformis</name>
    <name type="common">Light-bulb sea squirt</name>
    <name type="synonym">Ascidia lepadiformis</name>
    <dbReference type="NCBI Taxonomy" id="159417"/>
    <lineage>
        <taxon>Eukaryota</taxon>
        <taxon>Metazoa</taxon>
        <taxon>Chordata</taxon>
        <taxon>Tunicata</taxon>
        <taxon>Ascidiacea</taxon>
        <taxon>Aplousobranchia</taxon>
        <taxon>Clavelinidae</taxon>
        <taxon>Clavelina</taxon>
    </lineage>
</organism>
<dbReference type="PANTHER" id="PTHR45872">
    <property type="entry name" value="RHO GUANINE NUCLEOTIDE EXCHANGE FACTOR 2, ISOFORM D"/>
    <property type="match status" value="1"/>
</dbReference>
<keyword evidence="4" id="KW-0963">Cytoplasm</keyword>
<keyword evidence="13" id="KW-1185">Reference proteome</keyword>
<dbReference type="InterPro" id="IPR036305">
    <property type="entry name" value="RGS_sf"/>
</dbReference>
<feature type="compositionally biased region" description="Basic and acidic residues" evidence="8">
    <location>
        <begin position="610"/>
        <end position="636"/>
    </location>
</feature>
<dbReference type="InterPro" id="IPR016137">
    <property type="entry name" value="RGS"/>
</dbReference>
<dbReference type="Pfam" id="PF00621">
    <property type="entry name" value="RhoGEF"/>
    <property type="match status" value="1"/>
</dbReference>
<dbReference type="Proteomes" id="UP001642483">
    <property type="component" value="Unassembled WGS sequence"/>
</dbReference>
<evidence type="ECO:0000256" key="5">
    <source>
        <dbReference type="ARBA" id="ARBA00022553"/>
    </source>
</evidence>
<keyword evidence="6" id="KW-0175">Coiled coil</keyword>
<dbReference type="PROSITE" id="PS50132">
    <property type="entry name" value="RGS"/>
    <property type="match status" value="1"/>
</dbReference>
<feature type="compositionally biased region" description="Polar residues" evidence="8">
    <location>
        <begin position="1419"/>
        <end position="1446"/>
    </location>
</feature>
<dbReference type="Gene3D" id="2.30.29.30">
    <property type="entry name" value="Pleckstrin-homology domain (PH domain)/Phosphotyrosine-binding domain (PTB)"/>
    <property type="match status" value="1"/>
</dbReference>
<dbReference type="PROSITE" id="PS00741">
    <property type="entry name" value="DH_1"/>
    <property type="match status" value="1"/>
</dbReference>
<dbReference type="InterPro" id="IPR015212">
    <property type="entry name" value="RGS-like_dom"/>
</dbReference>
<comment type="subcellular location">
    <subcellularLocation>
        <location evidence="2">Cytoplasm</location>
    </subcellularLocation>
    <subcellularLocation>
        <location evidence="1">Membrane</location>
    </subcellularLocation>
</comment>
<sequence>MQSLLNGRGNMYETLEPQLYEESHSDTTQKKPPMLPHRRLAPPAPRSTSSNDPTTSPAHSSPSVTRRSKSNDDVNHVMTTSLPSPRLRQKTLKGNAFFSLRKKLNRRSMPPLETSVPESDSTDVVGQSNFFGASNSNSPRGMSMDYTSQSTPISPTQAWLAEDPPPFPLPTSVSRFETSPVTSSPAEVTGLNITNVRRVSSFPQTEAPTAGMYPLNRSPAALDSSTGSTTSPCSSTDDVTVSSSAAVSDSPIQSSTPALPRKKPGLTRQRSAAIRLKRSNNDSIRSRRSQTMNDINLQSDAPANVISAEEQTTMDILNEFQPNNPFMCQDATQEDGGPLTPQQNKEIMNFEEDDIVSTCTTFQNHGPFNDLDKLRQRPAHLAVFFNYLISSRESANFLLSLAVESYRQLSSAKEMTKQAEAIFKTYLASSAPLKVDVDEPIVRSIQGVIGAKNNPEETLRGLFDPAVQVCNKEIRNQLSKYREKRELGLGNLIGDEKLPTNDNLDSQQEVRIVDEVITPTLNELTQSSAADDIEQKKLNIITEALHAFLGQYGSKRKTKITSRMYSILRPTKQPQNNLNRTRISGSMESILDDSKDKRSSGLFNFKKKAPRDVNSIDKPRSHHDRKDRESKRDKGRVQQTIWENSSTPLKPIKVPPSASADNLRNHSNFFSETDEFVTPHLKNDEKTNFPPQEGLRTSRPNSLPSDDMLSKDWSQTVTIQPPPQIHEPVIHDAEYPAKTLQEENNENGSDDGSLSVEGPRKLRSRSGSFRRHREEEKRNSGSHKSHSDPEKNKVEQAIQSNASYDHQEQTSRHSVLSSTDSIQSLALPEDQRSAVDLVGLTSDPEINVDASEQHWSDLVPRATIRSIDTKERKRQEVINELIYTEQHHVRDLRILEKVFYEPLHIENMLTKEELNQAFPNLFEILKLHRELNKDLQEAKERDGHVVKHIGDILLDRFAGEAGNTFKTECAIYCGNQSTVLSLIKEKSKKDAKFSQFMQEAQRYPICRKLHLKDFIPMEFQRLTKYPLLLENLIKNTNKKKQDKECGKLRQACDRCRDILAFVNQTVKEAEDKQKIKELQQNLDRSPLLKSGNSSDIVKAYKNIDLTCYPIVHHGPLTWRIGQMDKRKELALHCILYDDIMVLLQKQDEKYVLKCHGTSADKTSGATHVPFIAMEKLIVRSVATDKRAFFVMTTSETGPQMYEFVATSTTVLKQWMQYIQETSKVAAVASHDRRKGFSIPNSSRYDDNPEPSPEKKLAGEVLASHPDVVASEQLPLSPELPPDIEQNRVLLEKFQSSQEVIRNALSRKHSILAKMSGIEEGDLEMVLEMSSVDDEVDPKTIVLHTLLCVDKITGLLNDCVTPENTIVKLRSVSERNQSSNRLSAEVLETGYHSDSGVTSPSERWADPVSHPSSQEERSPSPAQVSRSETLNSISEIPRSETISTTPSDGEESPVHKSQGGQALDEPDSCEGEQFYEAVDQPQLEETVENGAGLNSPAKITDKFQFETPNALAVPEDNTSESSRSRPTSGIDLLARTDAVPIKKLMEISVNLQTQLTKLMQITQENESDRKRLAEENRQLREELEKMENEGSQHLPSYAEVLQGRS</sequence>
<dbReference type="EMBL" id="CAWYQH010000046">
    <property type="protein sequence ID" value="CAK8678073.1"/>
    <property type="molecule type" value="Genomic_DNA"/>
</dbReference>
<dbReference type="CDD" id="cd00160">
    <property type="entry name" value="RhoGEF"/>
    <property type="match status" value="1"/>
</dbReference>
<feature type="compositionally biased region" description="Polar residues" evidence="8">
    <location>
        <begin position="47"/>
        <end position="65"/>
    </location>
</feature>
<keyword evidence="5" id="KW-0597">Phosphoprotein</keyword>
<dbReference type="SUPFAM" id="SSF48065">
    <property type="entry name" value="DBL homology domain (DH-domain)"/>
    <property type="match status" value="1"/>
</dbReference>
<dbReference type="InterPro" id="IPR000219">
    <property type="entry name" value="DH_dom"/>
</dbReference>
<keyword evidence="3" id="KW-0343">GTPase activation</keyword>
<dbReference type="InterPro" id="IPR001331">
    <property type="entry name" value="GDS_CDC24_CS"/>
</dbReference>
<feature type="compositionally biased region" description="Polar residues" evidence="8">
    <location>
        <begin position="572"/>
        <end position="587"/>
    </location>
</feature>
<evidence type="ECO:0000256" key="3">
    <source>
        <dbReference type="ARBA" id="ARBA00022468"/>
    </source>
</evidence>
<dbReference type="InterPro" id="IPR044926">
    <property type="entry name" value="RGS_subdomain_2"/>
</dbReference>
<dbReference type="Gene3D" id="1.10.167.10">
    <property type="entry name" value="Regulator of G-protein Signalling 4, domain 2"/>
    <property type="match status" value="1"/>
</dbReference>
<feature type="domain" description="PH" evidence="9">
    <location>
        <begin position="1109"/>
        <end position="1223"/>
    </location>
</feature>
<feature type="compositionally biased region" description="Basic and acidic residues" evidence="8">
    <location>
        <begin position="772"/>
        <end position="793"/>
    </location>
</feature>
<evidence type="ECO:0000313" key="12">
    <source>
        <dbReference type="EMBL" id="CAK8678073.1"/>
    </source>
</evidence>
<evidence type="ECO:0000256" key="4">
    <source>
        <dbReference type="ARBA" id="ARBA00022490"/>
    </source>
</evidence>
<dbReference type="InterPro" id="IPR035899">
    <property type="entry name" value="DBL_dom_sf"/>
</dbReference>
<accession>A0ABP0FGP6</accession>
<feature type="region of interest" description="Disordered" evidence="8">
    <location>
        <begin position="132"/>
        <end position="152"/>
    </location>
</feature>
<feature type="region of interest" description="Disordered" evidence="8">
    <location>
        <begin position="1500"/>
        <end position="1528"/>
    </location>
</feature>
<evidence type="ECO:0000256" key="1">
    <source>
        <dbReference type="ARBA" id="ARBA00004370"/>
    </source>
</evidence>
<dbReference type="Pfam" id="PF17838">
    <property type="entry name" value="PH_16"/>
    <property type="match status" value="1"/>
</dbReference>
<feature type="region of interest" description="Disordered" evidence="8">
    <location>
        <begin position="679"/>
        <end position="709"/>
    </location>
</feature>
<comment type="caution">
    <text evidence="12">The sequence shown here is derived from an EMBL/GenBank/DDBJ whole genome shotgun (WGS) entry which is preliminary data.</text>
</comment>
<feature type="compositionally biased region" description="Polar residues" evidence="8">
    <location>
        <begin position="637"/>
        <end position="648"/>
    </location>
</feature>
<evidence type="ECO:0000259" key="11">
    <source>
        <dbReference type="PROSITE" id="PS50132"/>
    </source>
</evidence>
<dbReference type="SMART" id="SM00325">
    <property type="entry name" value="RhoGEF"/>
    <property type="match status" value="1"/>
</dbReference>
<dbReference type="SMART" id="SM00233">
    <property type="entry name" value="PH"/>
    <property type="match status" value="1"/>
</dbReference>
<dbReference type="SUPFAM" id="SSF50729">
    <property type="entry name" value="PH domain-like"/>
    <property type="match status" value="1"/>
</dbReference>
<keyword evidence="7" id="KW-0472">Membrane</keyword>
<dbReference type="InterPro" id="IPR011993">
    <property type="entry name" value="PH-like_dom_sf"/>
</dbReference>
<feature type="domain" description="RGS" evidence="11">
    <location>
        <begin position="370"/>
        <end position="477"/>
    </location>
</feature>
<evidence type="ECO:0000259" key="9">
    <source>
        <dbReference type="PROSITE" id="PS50003"/>
    </source>
</evidence>
<feature type="region of interest" description="Disordered" evidence="8">
    <location>
        <begin position="206"/>
        <end position="289"/>
    </location>
</feature>
<feature type="domain" description="DH" evidence="10">
    <location>
        <begin position="873"/>
        <end position="1065"/>
    </location>
</feature>
<proteinExistence type="predicted"/>
<feature type="region of interest" description="Disordered" evidence="8">
    <location>
        <begin position="1582"/>
        <end position="1604"/>
    </location>
</feature>